<proteinExistence type="predicted"/>
<feature type="region of interest" description="Disordered" evidence="1">
    <location>
        <begin position="1"/>
        <end position="23"/>
    </location>
</feature>
<evidence type="ECO:0000256" key="1">
    <source>
        <dbReference type="SAM" id="MobiDB-lite"/>
    </source>
</evidence>
<keyword evidence="2" id="KW-0489">Methyltransferase</keyword>
<evidence type="ECO:0000313" key="3">
    <source>
        <dbReference type="Proteomes" id="UP000297025"/>
    </source>
</evidence>
<dbReference type="Gene3D" id="3.40.50.150">
    <property type="entry name" value="Vaccinia Virus protein VP39"/>
    <property type="match status" value="1"/>
</dbReference>
<dbReference type="GO" id="GO:0032259">
    <property type="term" value="P:methylation"/>
    <property type="evidence" value="ECO:0007669"/>
    <property type="project" value="UniProtKB-KW"/>
</dbReference>
<dbReference type="SUPFAM" id="SSF53335">
    <property type="entry name" value="S-adenosyl-L-methionine-dependent methyltransferases"/>
    <property type="match status" value="1"/>
</dbReference>
<dbReference type="EMBL" id="CP038462">
    <property type="protein sequence ID" value="QCC76977.1"/>
    <property type="molecule type" value="Genomic_DNA"/>
</dbReference>
<sequence length="239" mass="25954">MEDDGEACVRRGGARPASTARGERAPGLLDRAAARSRMALWVRSWFAIYDLDEMLAVGLPWWTFAAVDEVERHLAATPRARVLEWGSGASTVWLAARAAEVVAIEHDPAWADAMRPHLPDNATVRTVASVPSAHPAVGSRKPGFERQDFTAYVAAADDVPGEFDLVVVDGRAREACLAAALPRLAPGGMVVFDNVDRRRYRDAIAQHAAVEVLWTRGRTPSLPYPTRTALLRLQEGPAG</sequence>
<evidence type="ECO:0000313" key="2">
    <source>
        <dbReference type="EMBL" id="QCC76977.1"/>
    </source>
</evidence>
<dbReference type="Proteomes" id="UP000297025">
    <property type="component" value="Chromosome"/>
</dbReference>
<name>A0A4V1CWE4_9ACTN</name>
<dbReference type="KEGG" id="ndp:E2C04_06660"/>
<accession>A0A4V1CWE4</accession>
<dbReference type="GO" id="GO:0008168">
    <property type="term" value="F:methyltransferase activity"/>
    <property type="evidence" value="ECO:0007669"/>
    <property type="project" value="UniProtKB-KW"/>
</dbReference>
<organism evidence="2 3">
    <name type="scientific">Nocardioides daphniae</name>
    <dbReference type="NCBI Taxonomy" id="402297"/>
    <lineage>
        <taxon>Bacteria</taxon>
        <taxon>Bacillati</taxon>
        <taxon>Actinomycetota</taxon>
        <taxon>Actinomycetes</taxon>
        <taxon>Propionibacteriales</taxon>
        <taxon>Nocardioidaceae</taxon>
        <taxon>Nocardioides</taxon>
    </lineage>
</organism>
<gene>
    <name evidence="2" type="ORF">E2C04_06660</name>
</gene>
<keyword evidence="2" id="KW-0808">Transferase</keyword>
<dbReference type="AlphaFoldDB" id="A0A4V1CWE4"/>
<dbReference type="InterPro" id="IPR029063">
    <property type="entry name" value="SAM-dependent_MTases_sf"/>
</dbReference>
<protein>
    <submittedName>
        <fullName evidence="2">Class I SAM-dependent methyltransferase</fullName>
    </submittedName>
</protein>
<dbReference type="Pfam" id="PF13578">
    <property type="entry name" value="Methyltransf_24"/>
    <property type="match status" value="1"/>
</dbReference>
<reference evidence="2 3" key="1">
    <citation type="journal article" date="2008" name="Int. J. Syst. Evol. Microbiol.">
        <title>Nocardioides daphniae sp. nov., isolated from Daphnia cucullata (Crustacea: Cladocera).</title>
        <authorList>
            <person name="Toth E.M."/>
            <person name="Keki Z."/>
            <person name="Homonnay Z.G."/>
            <person name="Borsodi A.K."/>
            <person name="Marialigeti K."/>
            <person name="Schumann P."/>
        </authorList>
    </citation>
    <scope>NUCLEOTIDE SEQUENCE [LARGE SCALE GENOMIC DNA]</scope>
    <source>
        <strain evidence="2 3">JCM 16608</strain>
    </source>
</reference>